<dbReference type="AlphaFoldDB" id="Q0KKY0"/>
<geneLocation type="plasmid" evidence="1">
    <name>pTA1</name>
</geneLocation>
<dbReference type="RefSeq" id="WP_011617988.1">
    <property type="nucleotide sequence ID" value="NC_008318.1"/>
</dbReference>
<sequence length="102" mass="12049">MNSETYILIFIDNLPRKIPTWIAESKNIKEFEHFSLKKGTEKAMLISNQRLEKWIPVSKTKRIKKENETALEWAIKELNNPEHRNEATAKIRKLINSEEGEQ</sequence>
<keyword evidence="1" id="KW-0614">Plasmid</keyword>
<reference evidence="1" key="1">
    <citation type="journal article" date="2006" name="Extremophiles">
        <title>Structural analysis of the plasmid pTA1 isolated from the thermoacidophilic archaeon Thermoplasma acidophilum.</title>
        <authorList>
            <person name="Yamashiro K."/>
            <person name="Yokobori S."/>
            <person name="Oshima T."/>
            <person name="Yamgishi A."/>
        </authorList>
    </citation>
    <scope>NUCLEOTIDE SEQUENCE</scope>
    <source>
        <strain evidence="1">H0-122</strain>
        <plasmid evidence="1">pTA1</plasmid>
    </source>
</reference>
<evidence type="ECO:0000313" key="1">
    <source>
        <dbReference type="EMBL" id="BAF30830.1"/>
    </source>
</evidence>
<accession>Q0KKY0</accession>
<name>Q0KKY0_THEAI</name>
<dbReference type="EMBL" id="AB190359">
    <property type="protein sequence ID" value="BAF30830.1"/>
    <property type="molecule type" value="Genomic_DNA"/>
</dbReference>
<protein>
    <submittedName>
        <fullName evidence="1">Uncharacterized protein</fullName>
    </submittedName>
</protein>
<proteinExistence type="predicted"/>
<organism evidence="1">
    <name type="scientific">Thermoplasma acidophilum</name>
    <dbReference type="NCBI Taxonomy" id="2303"/>
    <lineage>
        <taxon>Archaea</taxon>
        <taxon>Methanobacteriati</taxon>
        <taxon>Thermoplasmatota</taxon>
        <taxon>Thermoplasmata</taxon>
        <taxon>Thermoplasmatales</taxon>
        <taxon>Thermoplasmataceae</taxon>
        <taxon>Thermoplasma</taxon>
    </lineage>
</organism>